<name>A0A561Q876_9HYPH</name>
<dbReference type="PANTHER" id="PTHR30408">
    <property type="entry name" value="TYPE-1 RESTRICTION ENZYME ECOKI SPECIFICITY PROTEIN"/>
    <property type="match status" value="1"/>
</dbReference>
<evidence type="ECO:0000256" key="1">
    <source>
        <dbReference type="ARBA" id="ARBA00022747"/>
    </source>
</evidence>
<proteinExistence type="predicted"/>
<dbReference type="GO" id="GO:0003677">
    <property type="term" value="F:DNA binding"/>
    <property type="evidence" value="ECO:0007669"/>
    <property type="project" value="UniProtKB-KW"/>
</dbReference>
<evidence type="ECO:0000256" key="2">
    <source>
        <dbReference type="ARBA" id="ARBA00023125"/>
    </source>
</evidence>
<dbReference type="CDD" id="cd17496">
    <property type="entry name" value="RMtype1_S_BliBORF2384P-TRD1-CR1_like"/>
    <property type="match status" value="1"/>
</dbReference>
<dbReference type="PANTHER" id="PTHR30408:SF12">
    <property type="entry name" value="TYPE I RESTRICTION ENZYME MJAVIII SPECIFICITY SUBUNIT"/>
    <property type="match status" value="1"/>
</dbReference>
<keyword evidence="1" id="KW-0680">Restriction system</keyword>
<dbReference type="Proteomes" id="UP000320653">
    <property type="component" value="Unassembled WGS sequence"/>
</dbReference>
<organism evidence="3 4">
    <name type="scientific">Neorhizobium alkalisoli</name>
    <dbReference type="NCBI Taxonomy" id="528178"/>
    <lineage>
        <taxon>Bacteria</taxon>
        <taxon>Pseudomonadati</taxon>
        <taxon>Pseudomonadota</taxon>
        <taxon>Alphaproteobacteria</taxon>
        <taxon>Hyphomicrobiales</taxon>
        <taxon>Rhizobiaceae</taxon>
        <taxon>Rhizobium/Agrobacterium group</taxon>
        <taxon>Neorhizobium</taxon>
    </lineage>
</organism>
<comment type="caution">
    <text evidence="3">The sequence shown here is derived from an EMBL/GenBank/DDBJ whole genome shotgun (WGS) entry which is preliminary data.</text>
</comment>
<evidence type="ECO:0000313" key="3">
    <source>
        <dbReference type="EMBL" id="TWF46559.1"/>
    </source>
</evidence>
<dbReference type="RefSeq" id="WP_145642801.1">
    <property type="nucleotide sequence ID" value="NZ_VIWP01000013.1"/>
</dbReference>
<keyword evidence="2" id="KW-0238">DNA-binding</keyword>
<dbReference type="SUPFAM" id="SSF116734">
    <property type="entry name" value="DNA methylase specificity domain"/>
    <property type="match status" value="2"/>
</dbReference>
<evidence type="ECO:0000313" key="4">
    <source>
        <dbReference type="Proteomes" id="UP000320653"/>
    </source>
</evidence>
<dbReference type="GO" id="GO:0009307">
    <property type="term" value="P:DNA restriction-modification system"/>
    <property type="evidence" value="ECO:0007669"/>
    <property type="project" value="UniProtKB-KW"/>
</dbReference>
<accession>A0A561Q876</accession>
<reference evidence="3 4" key="1">
    <citation type="submission" date="2019-06" db="EMBL/GenBank/DDBJ databases">
        <title>Sorghum-associated microbial communities from plants grown in Nebraska, USA.</title>
        <authorList>
            <person name="Schachtman D."/>
        </authorList>
    </citation>
    <scope>NUCLEOTIDE SEQUENCE [LARGE SCALE GENOMIC DNA]</scope>
    <source>
        <strain evidence="3 4">1225</strain>
    </source>
</reference>
<gene>
    <name evidence="3" type="ORF">FHW37_1134</name>
</gene>
<dbReference type="EMBL" id="VIWP01000013">
    <property type="protein sequence ID" value="TWF46559.1"/>
    <property type="molecule type" value="Genomic_DNA"/>
</dbReference>
<dbReference type="InterPro" id="IPR052021">
    <property type="entry name" value="Type-I_RS_S_subunit"/>
</dbReference>
<protein>
    <submittedName>
        <fullName evidence="3">Type I restriction enzyme S subunit</fullName>
    </submittedName>
</protein>
<dbReference type="Gene3D" id="3.90.220.20">
    <property type="entry name" value="DNA methylase specificity domains"/>
    <property type="match status" value="2"/>
</dbReference>
<dbReference type="AlphaFoldDB" id="A0A561Q876"/>
<keyword evidence="4" id="KW-1185">Reference proteome</keyword>
<dbReference type="OrthoDB" id="164285at2"/>
<sequence>MLSDVAEILMGQSPKAADVNTDAKGLPLLNGPTEFGPDHPAPVQFTTSPVRVCQKGDLLFCVRGSTTGRMNWADQAYAIGRGIAAIRHKNGEAFQPLLRAVIEQELDDLLVQATGSTFPNVSARLLGGIRWPDLDARQQESVSAFLGACDQQIQLTREIISALSEITSTIYKAWFVDFLPLEAKQKGATSFRGMPQALFDELSDSYDVSEIGPIPKNWRLVSLKSLSTELRRGISPAYTTKRGVLVLNQKCIRNQRVNFALARRHDPQSRGIEGREIQLHDIIVNSTGVGTLGRAAQIYDLKEATIIDTHLTVVRPNKAEINPIYLGFEVTSKEANIEALGRGSTGQTELNRDELGAMPTLVPPPQFQCAFAKVVSPFIAKAVVLRQQLETMQTLRSVAAPRLILAETLREG</sequence>
<dbReference type="InterPro" id="IPR044946">
    <property type="entry name" value="Restrct_endonuc_typeI_TRD_sf"/>
</dbReference>